<feature type="domain" description="F-box" evidence="3">
    <location>
        <begin position="47"/>
        <end position="93"/>
    </location>
</feature>
<dbReference type="InterPro" id="IPR036322">
    <property type="entry name" value="WD40_repeat_dom_sf"/>
</dbReference>
<dbReference type="PROSITE" id="PS50181">
    <property type="entry name" value="FBOX"/>
    <property type="match status" value="1"/>
</dbReference>
<feature type="region of interest" description="Disordered" evidence="2">
    <location>
        <begin position="1"/>
        <end position="46"/>
    </location>
</feature>
<evidence type="ECO:0000259" key="3">
    <source>
        <dbReference type="PROSITE" id="PS50181"/>
    </source>
</evidence>
<dbReference type="GeneTree" id="ENSGT00390000005029"/>
<dbReference type="SUPFAM" id="SSF50978">
    <property type="entry name" value="WD40 repeat-like"/>
    <property type="match status" value="1"/>
</dbReference>
<dbReference type="Gene3D" id="1.20.1280.50">
    <property type="match status" value="1"/>
</dbReference>
<dbReference type="SMART" id="SM00320">
    <property type="entry name" value="WD40"/>
    <property type="match status" value="6"/>
</dbReference>
<evidence type="ECO:0000313" key="5">
    <source>
        <dbReference type="Proteomes" id="UP000694409"/>
    </source>
</evidence>
<feature type="compositionally biased region" description="Low complexity" evidence="2">
    <location>
        <begin position="20"/>
        <end position="29"/>
    </location>
</feature>
<accession>A0A8C9NVL8</accession>
<dbReference type="GO" id="GO:0031146">
    <property type="term" value="P:SCF-dependent proteasomal ubiquitin-dependent protein catabolic process"/>
    <property type="evidence" value="ECO:0007669"/>
    <property type="project" value="TreeGrafter"/>
</dbReference>
<evidence type="ECO:0000313" key="4">
    <source>
        <dbReference type="Ensembl" id="ENSSCAP00000023078.1"/>
    </source>
</evidence>
<organism evidence="4 5">
    <name type="scientific">Serinus canaria</name>
    <name type="common">Island canary</name>
    <name type="synonym">Fringilla canaria</name>
    <dbReference type="NCBI Taxonomy" id="9135"/>
    <lineage>
        <taxon>Eukaryota</taxon>
        <taxon>Metazoa</taxon>
        <taxon>Chordata</taxon>
        <taxon>Craniata</taxon>
        <taxon>Vertebrata</taxon>
        <taxon>Euteleostomi</taxon>
        <taxon>Archelosauria</taxon>
        <taxon>Archosauria</taxon>
        <taxon>Dinosauria</taxon>
        <taxon>Saurischia</taxon>
        <taxon>Theropoda</taxon>
        <taxon>Coelurosauria</taxon>
        <taxon>Aves</taxon>
        <taxon>Neognathae</taxon>
        <taxon>Neoaves</taxon>
        <taxon>Telluraves</taxon>
        <taxon>Australaves</taxon>
        <taxon>Passeriformes</taxon>
        <taxon>Passeroidea</taxon>
        <taxon>Fringillidae</taxon>
        <taxon>Carduelinae</taxon>
        <taxon>Serinus</taxon>
    </lineage>
</organism>
<dbReference type="PROSITE" id="PS50294">
    <property type="entry name" value="WD_REPEATS_REGION"/>
    <property type="match status" value="1"/>
</dbReference>
<proteinExistence type="predicted"/>
<dbReference type="SUPFAM" id="SSF81383">
    <property type="entry name" value="F-box domain"/>
    <property type="match status" value="1"/>
</dbReference>
<dbReference type="InterPro" id="IPR001810">
    <property type="entry name" value="F-box_dom"/>
</dbReference>
<dbReference type="Pfam" id="PF12937">
    <property type="entry name" value="F-box-like"/>
    <property type="match status" value="1"/>
</dbReference>
<keyword evidence="5" id="KW-1185">Reference proteome</keyword>
<dbReference type="Ensembl" id="ENSSCAT00000025702.1">
    <property type="protein sequence ID" value="ENSSCAP00000023078.1"/>
    <property type="gene ID" value="ENSSCAG00000016551.1"/>
</dbReference>
<dbReference type="FunFam" id="2.130.10.10:FF:000327">
    <property type="entry name" value="F-box/WD repeat-containing protein 4 isoform X1"/>
    <property type="match status" value="1"/>
</dbReference>
<protein>
    <submittedName>
        <fullName evidence="4">F-box and WD repeat domain containing 4</fullName>
    </submittedName>
</protein>
<dbReference type="Pfam" id="PF00400">
    <property type="entry name" value="WD40"/>
    <property type="match status" value="3"/>
</dbReference>
<reference evidence="4" key="1">
    <citation type="submission" date="2025-08" db="UniProtKB">
        <authorList>
            <consortium name="Ensembl"/>
        </authorList>
    </citation>
    <scope>IDENTIFICATION</scope>
</reference>
<evidence type="ECO:0000256" key="1">
    <source>
        <dbReference type="PROSITE-ProRule" id="PRU00221"/>
    </source>
</evidence>
<reference evidence="4" key="2">
    <citation type="submission" date="2025-09" db="UniProtKB">
        <authorList>
            <consortium name="Ensembl"/>
        </authorList>
    </citation>
    <scope>IDENTIFICATION</scope>
</reference>
<dbReference type="PANTHER" id="PTHR14381:SF1">
    <property type="entry name" value="F-BOX_WD REPEAT-CONTAINING PROTEIN 4"/>
    <property type="match status" value="1"/>
</dbReference>
<gene>
    <name evidence="4" type="primary">FBXW4</name>
</gene>
<dbReference type="PROSITE" id="PS50082">
    <property type="entry name" value="WD_REPEATS_2"/>
    <property type="match status" value="1"/>
</dbReference>
<name>A0A8C9NVL8_SERCA</name>
<dbReference type="InterPro" id="IPR036047">
    <property type="entry name" value="F-box-like_dom_sf"/>
</dbReference>
<dbReference type="Gene3D" id="2.130.10.10">
    <property type="entry name" value="YVTN repeat-like/Quinoprotein amine dehydrogenase"/>
    <property type="match status" value="2"/>
</dbReference>
<feature type="repeat" description="WD" evidence="1">
    <location>
        <begin position="188"/>
        <end position="223"/>
    </location>
</feature>
<dbReference type="InterPro" id="IPR001680">
    <property type="entry name" value="WD40_rpt"/>
</dbReference>
<dbReference type="InterPro" id="IPR052301">
    <property type="entry name" value="SCF_F-box/WD-repeat"/>
</dbReference>
<dbReference type="AlphaFoldDB" id="A0A8C9NVL8"/>
<dbReference type="FunFam" id="2.130.10.10:FF:000376">
    <property type="entry name" value="F-box and WD repeat domain containing 4"/>
    <property type="match status" value="1"/>
</dbReference>
<dbReference type="SMART" id="SM00256">
    <property type="entry name" value="FBOX"/>
    <property type="match status" value="1"/>
</dbReference>
<evidence type="ECO:0000256" key="2">
    <source>
        <dbReference type="SAM" id="MobiDB-lite"/>
    </source>
</evidence>
<sequence>MAWPPPGSSSSGSRGGGAGAAAPWGGRAAPDPPQGGGGDSRARLPPPPPLWALPEELLLLICSYLDAQALGRLAQVCRRLRFLSSRDVLWRRIARGCLNSGFTQLGTDLLMPWMELDGEYLYLSQAENIQAYQLCAEGTGLQRHPQAIFSGHQEDVCRFVLVNSHIVSGGGDGSIVLHKLHGSYSIKFSAHEQEVNCVDFQGGLVVSGSRDRTAKVWSLSAGRVGQCLHTVQTEDRVWSIAISPLLSSFVTGTACCGHISPLRIWDLESGQLLTCLGTDFHRGAGVLDVFYETPSLLLSCGYDTYIRYWDIRTSTRKCVQEWEEPHDSALYCIRSDKNHMIASGSSYYGVVRLWDKRQTRCLQSFHLSSPTSSPVYCLRFSTTHLYAALASALHVLDFTTS</sequence>
<dbReference type="PANTHER" id="PTHR14381">
    <property type="entry name" value="DACTYLIN"/>
    <property type="match status" value="1"/>
</dbReference>
<dbReference type="GO" id="GO:0019005">
    <property type="term" value="C:SCF ubiquitin ligase complex"/>
    <property type="evidence" value="ECO:0007669"/>
    <property type="project" value="TreeGrafter"/>
</dbReference>
<dbReference type="Proteomes" id="UP000694409">
    <property type="component" value="Unassembled WGS sequence"/>
</dbReference>
<dbReference type="InterPro" id="IPR015943">
    <property type="entry name" value="WD40/YVTN_repeat-like_dom_sf"/>
</dbReference>
<keyword evidence="1" id="KW-0853">WD repeat</keyword>